<proteinExistence type="predicted"/>
<evidence type="ECO:0000313" key="4">
    <source>
        <dbReference type="Proteomes" id="UP000515506"/>
    </source>
</evidence>
<name>A0A7G9TAP2_PSEMX</name>
<reference evidence="2 4" key="2">
    <citation type="submission" date="2020-08" db="EMBL/GenBank/DDBJ databases">
        <title>Streptomycin resistant and MDR strain, P. mexicana.</title>
        <authorList>
            <person name="Ganesh-kumar S."/>
            <person name="Zhe T."/>
            <person name="Yu Z."/>
            <person name="Min Y."/>
        </authorList>
    </citation>
    <scope>NUCLEOTIDE SEQUENCE [LARGE SCALE GENOMIC DNA]</scope>
    <source>
        <strain evidence="2 4">GTZY</strain>
    </source>
</reference>
<keyword evidence="1" id="KW-0732">Signal</keyword>
<feature type="signal peptide" evidence="1">
    <location>
        <begin position="1"/>
        <end position="24"/>
    </location>
</feature>
<dbReference type="Pfam" id="PF11218">
    <property type="entry name" value="DUF3011"/>
    <property type="match status" value="1"/>
</dbReference>
<dbReference type="InterPro" id="IPR021381">
    <property type="entry name" value="DUF3011"/>
</dbReference>
<sequence length="249" mass="27852">MQRSLIATLVLGTVALFGTVAAKAAPQYDDRYYGGGQVVRCDSNDNRYRECRMDTRGGVRLVRQVSKTRCEEGRNWGRLRDGVWVDRGCRAEFASGRGGGWDSAQRIRCESIDGRSRSCPVNGRGEVRLVRQFSKAPCSEGYSWGRDRNAIWVSRGCRAEFEVYGRGHGWNGGGWNNGGYDNGYGDGYGRTFRCESEKGRTRTCGVDGRGRVQLVRQLSNAACIEGRTWGRDARGVWVTDGCRAEFRSW</sequence>
<feature type="chain" id="PRO_5043238495" evidence="1">
    <location>
        <begin position="25"/>
        <end position="249"/>
    </location>
</feature>
<reference evidence="3 5" key="1">
    <citation type="submission" date="2020-08" db="EMBL/GenBank/DDBJ databases">
        <title>Streptomycin Non-resistant strain, P. mexicana.</title>
        <authorList>
            <person name="Ganesh-Kumar S."/>
            <person name="Zhe T."/>
            <person name="Yu Z."/>
            <person name="Min Y."/>
        </authorList>
    </citation>
    <scope>NUCLEOTIDE SEQUENCE [LARGE SCALE GENOMIC DNA]</scope>
    <source>
        <strain evidence="3 5">GTZY2</strain>
    </source>
</reference>
<gene>
    <name evidence="2" type="ORF">H4W19_05790</name>
    <name evidence="3" type="ORF">IAE60_14735</name>
</gene>
<dbReference type="AlphaFoldDB" id="A0A7G9TAP2"/>
<organism evidence="3 5">
    <name type="scientific">Pseudoxanthomonas mexicana</name>
    <dbReference type="NCBI Taxonomy" id="128785"/>
    <lineage>
        <taxon>Bacteria</taxon>
        <taxon>Pseudomonadati</taxon>
        <taxon>Pseudomonadota</taxon>
        <taxon>Gammaproteobacteria</taxon>
        <taxon>Lysobacterales</taxon>
        <taxon>Lysobacteraceae</taxon>
        <taxon>Pseudoxanthomonas</taxon>
    </lineage>
</organism>
<dbReference type="Proteomes" id="UP000515506">
    <property type="component" value="Chromosome"/>
</dbReference>
<evidence type="ECO:0000313" key="5">
    <source>
        <dbReference type="Proteomes" id="UP000515838"/>
    </source>
</evidence>
<dbReference type="EMBL" id="CP060731">
    <property type="protein sequence ID" value="QNN77167.1"/>
    <property type="molecule type" value="Genomic_DNA"/>
</dbReference>
<accession>A0A7G9TAP2</accession>
<evidence type="ECO:0000256" key="1">
    <source>
        <dbReference type="SAM" id="SignalP"/>
    </source>
</evidence>
<evidence type="ECO:0000313" key="3">
    <source>
        <dbReference type="EMBL" id="QNN77167.1"/>
    </source>
</evidence>
<evidence type="ECO:0000313" key="2">
    <source>
        <dbReference type="EMBL" id="QND81278.1"/>
    </source>
</evidence>
<dbReference type="RefSeq" id="WP_162111088.1">
    <property type="nucleotide sequence ID" value="NZ_CP060028.1"/>
</dbReference>
<dbReference type="OrthoDB" id="6052310at2"/>
<protein>
    <submittedName>
        <fullName evidence="3">DUF3011 domain-containing protein</fullName>
    </submittedName>
</protein>
<dbReference type="GeneID" id="81472240"/>
<keyword evidence="4" id="KW-1185">Reference proteome</keyword>
<dbReference type="Proteomes" id="UP000515838">
    <property type="component" value="Chromosome"/>
</dbReference>
<dbReference type="EMBL" id="CP060028">
    <property type="protein sequence ID" value="QND81278.1"/>
    <property type="molecule type" value="Genomic_DNA"/>
</dbReference>